<dbReference type="AlphaFoldDB" id="A0A9W6CNK5"/>
<dbReference type="RefSeq" id="WP_169121380.1">
    <property type="nucleotide sequence ID" value="NZ_BSDO01000004.1"/>
</dbReference>
<dbReference type="Proteomes" id="UP001245370">
    <property type="component" value="Unassembled WGS sequence"/>
</dbReference>
<sequence>MARSLLIELALFLTPFLLYGALLIATKGSAVPANWSPRALAITAAAAVALVALGLFFFEHGRVAPPGAHYVPAQTKDGVFVPGHFE</sequence>
<keyword evidence="1" id="KW-1133">Transmembrane helix</keyword>
<name>A0A9W6CNK5_XANFL</name>
<dbReference type="EMBL" id="JAVDPY010000005">
    <property type="protein sequence ID" value="MDR6334806.1"/>
    <property type="molecule type" value="Genomic_DNA"/>
</dbReference>
<keyword evidence="1" id="KW-0812">Transmembrane</keyword>
<dbReference type="Proteomes" id="UP001144397">
    <property type="component" value="Unassembled WGS sequence"/>
</dbReference>
<keyword evidence="5" id="KW-1185">Reference proteome</keyword>
<accession>A0A9W6CNK5</accession>
<proteinExistence type="predicted"/>
<dbReference type="EMBL" id="BSDO01000004">
    <property type="protein sequence ID" value="GLI23172.1"/>
    <property type="molecule type" value="Genomic_DNA"/>
</dbReference>
<evidence type="ECO:0000313" key="2">
    <source>
        <dbReference type="EMBL" id="GLI23172.1"/>
    </source>
</evidence>
<feature type="transmembrane region" description="Helical" evidence="1">
    <location>
        <begin position="40"/>
        <end position="58"/>
    </location>
</feature>
<evidence type="ECO:0000256" key="1">
    <source>
        <dbReference type="SAM" id="Phobius"/>
    </source>
</evidence>
<evidence type="ECO:0000313" key="4">
    <source>
        <dbReference type="Proteomes" id="UP001144397"/>
    </source>
</evidence>
<evidence type="ECO:0000313" key="3">
    <source>
        <dbReference type="EMBL" id="MDR6334806.1"/>
    </source>
</evidence>
<reference evidence="3 5" key="2">
    <citation type="submission" date="2023-07" db="EMBL/GenBank/DDBJ databases">
        <title>Genomic Encyclopedia of Type Strains, Phase IV (KMG-IV): sequencing the most valuable type-strain genomes for metagenomic binning, comparative biology and taxonomic classification.</title>
        <authorList>
            <person name="Goeker M."/>
        </authorList>
    </citation>
    <scope>NUCLEOTIDE SEQUENCE [LARGE SCALE GENOMIC DNA]</scope>
    <source>
        <strain evidence="3 5">DSM 338</strain>
    </source>
</reference>
<comment type="caution">
    <text evidence="2">The sequence shown here is derived from an EMBL/GenBank/DDBJ whole genome shotgun (WGS) entry which is preliminary data.</text>
</comment>
<protein>
    <submittedName>
        <fullName evidence="3">Lysylphosphatidylglycerol synthetase-like protein (DUF2156 family)</fullName>
    </submittedName>
</protein>
<dbReference type="Pfam" id="PF19606">
    <property type="entry name" value="DUF6111"/>
    <property type="match status" value="1"/>
</dbReference>
<organism evidence="2 4">
    <name type="scientific">Xanthobacter flavus</name>
    <dbReference type="NCBI Taxonomy" id="281"/>
    <lineage>
        <taxon>Bacteria</taxon>
        <taxon>Pseudomonadati</taxon>
        <taxon>Pseudomonadota</taxon>
        <taxon>Alphaproteobacteria</taxon>
        <taxon>Hyphomicrobiales</taxon>
        <taxon>Xanthobacteraceae</taxon>
        <taxon>Xanthobacter</taxon>
    </lineage>
</organism>
<dbReference type="GeneID" id="95763633"/>
<gene>
    <name evidence="3" type="ORF">GGQ86_003288</name>
    <name evidence="2" type="ORF">XFLAVUS301_28460</name>
</gene>
<evidence type="ECO:0000313" key="5">
    <source>
        <dbReference type="Proteomes" id="UP001245370"/>
    </source>
</evidence>
<keyword evidence="1" id="KW-0472">Membrane</keyword>
<dbReference type="InterPro" id="IPR046093">
    <property type="entry name" value="DUF6111"/>
</dbReference>
<reference evidence="2" key="1">
    <citation type="submission" date="2022-12" db="EMBL/GenBank/DDBJ databases">
        <title>Reference genome sequencing for broad-spectrum identification of bacterial and archaeal isolates by mass spectrometry.</title>
        <authorList>
            <person name="Sekiguchi Y."/>
            <person name="Tourlousse D.M."/>
        </authorList>
    </citation>
    <scope>NUCLEOTIDE SEQUENCE</scope>
    <source>
        <strain evidence="2">301</strain>
    </source>
</reference>